<evidence type="ECO:0000256" key="5">
    <source>
        <dbReference type="PROSITE-ProRule" id="PRU01248"/>
    </source>
</evidence>
<dbReference type="Pfam" id="PF00589">
    <property type="entry name" value="Phage_integrase"/>
    <property type="match status" value="1"/>
</dbReference>
<sequence>MDFSSFSDFVDEFVKWLVDTGRRQRTIDEYVMTVLMFAAWFQQKYPSLALPTQVLSSHIIAFQQELLTQRKLSIATVHKYMASLKSFWDFLIEKNLAGTNPLLEIDWKTPSSPTVLPPHSWLDKEEEKRLLIQVEMEKNDWKRSRNRCLLLLMLDAGCTVSELIRMDWDQILWEDHEILVKNEQGKRRIPITQRLYRALNDWRKEGGNKGPVVCTQSGAKMSRQGVHYLVKKYLKEIGLKAYSPHTLRHTFCRRLIEAGADLKTVCRLAGHQSMETTKRYLATNKK</sequence>
<keyword evidence="9" id="KW-1185">Reference proteome</keyword>
<dbReference type="Gene3D" id="1.10.443.10">
    <property type="entry name" value="Intergrase catalytic core"/>
    <property type="match status" value="1"/>
</dbReference>
<dbReference type="SUPFAM" id="SSF56349">
    <property type="entry name" value="DNA breaking-rejoining enzymes"/>
    <property type="match status" value="1"/>
</dbReference>
<protein>
    <submittedName>
        <fullName evidence="8">Tyrosine-type recombinase/integrase</fullName>
    </submittedName>
</protein>
<dbReference type="Gene3D" id="1.10.150.130">
    <property type="match status" value="1"/>
</dbReference>
<dbReference type="GO" id="GO:0015074">
    <property type="term" value="P:DNA integration"/>
    <property type="evidence" value="ECO:0007669"/>
    <property type="project" value="UniProtKB-KW"/>
</dbReference>
<dbReference type="GO" id="GO:0003677">
    <property type="term" value="F:DNA binding"/>
    <property type="evidence" value="ECO:0007669"/>
    <property type="project" value="UniProtKB-UniRule"/>
</dbReference>
<comment type="similarity">
    <text evidence="1">Belongs to the 'phage' integrase family.</text>
</comment>
<dbReference type="Pfam" id="PF13495">
    <property type="entry name" value="Phage_int_SAM_4"/>
    <property type="match status" value="1"/>
</dbReference>
<dbReference type="PROSITE" id="PS51900">
    <property type="entry name" value="CB"/>
    <property type="match status" value="1"/>
</dbReference>
<dbReference type="EMBL" id="JAECVW010000002">
    <property type="protein sequence ID" value="MBH8594887.1"/>
    <property type="molecule type" value="Genomic_DNA"/>
</dbReference>
<dbReference type="RefSeq" id="WP_181732539.1">
    <property type="nucleotide sequence ID" value="NZ_JACEIR010000008.1"/>
</dbReference>
<dbReference type="PANTHER" id="PTHR30349:SF41">
    <property type="entry name" value="INTEGRASE_RECOMBINASE PROTEIN MJ0367-RELATED"/>
    <property type="match status" value="1"/>
</dbReference>
<dbReference type="GO" id="GO:0006310">
    <property type="term" value="P:DNA recombination"/>
    <property type="evidence" value="ECO:0007669"/>
    <property type="project" value="UniProtKB-KW"/>
</dbReference>
<proteinExistence type="inferred from homology"/>
<name>A0A8I1A3F6_THEIN</name>
<dbReference type="Proteomes" id="UP000633619">
    <property type="component" value="Unassembled WGS sequence"/>
</dbReference>
<evidence type="ECO:0000313" key="9">
    <source>
        <dbReference type="Proteomes" id="UP000633619"/>
    </source>
</evidence>
<reference evidence="8 9" key="1">
    <citation type="submission" date="2020-12" db="EMBL/GenBank/DDBJ databases">
        <title>WGS of Thermoactinomyces spp.</title>
        <authorList>
            <person name="Cheng K."/>
        </authorList>
    </citation>
    <scope>NUCLEOTIDE SEQUENCE [LARGE SCALE GENOMIC DNA]</scope>
    <source>
        <strain evidence="9">CICC 10671\DSM 43846</strain>
    </source>
</reference>
<dbReference type="InterPro" id="IPR010998">
    <property type="entry name" value="Integrase_recombinase_N"/>
</dbReference>
<dbReference type="InterPro" id="IPR013762">
    <property type="entry name" value="Integrase-like_cat_sf"/>
</dbReference>
<evidence type="ECO:0000256" key="1">
    <source>
        <dbReference type="ARBA" id="ARBA00008857"/>
    </source>
</evidence>
<evidence type="ECO:0000313" key="8">
    <source>
        <dbReference type="EMBL" id="MBH8594887.1"/>
    </source>
</evidence>
<keyword evidence="4" id="KW-0233">DNA recombination</keyword>
<feature type="domain" description="Core-binding (CB)" evidence="7">
    <location>
        <begin position="4"/>
        <end position="92"/>
    </location>
</feature>
<accession>A0A8I1A3F6</accession>
<dbReference type="InterPro" id="IPR050090">
    <property type="entry name" value="Tyrosine_recombinase_XerCD"/>
</dbReference>
<evidence type="ECO:0000256" key="4">
    <source>
        <dbReference type="ARBA" id="ARBA00023172"/>
    </source>
</evidence>
<dbReference type="AlphaFoldDB" id="A0A8I1A3F6"/>
<gene>
    <name evidence="8" type="ORF">I8U20_06035</name>
</gene>
<dbReference type="InterPro" id="IPR004107">
    <property type="entry name" value="Integrase_SAM-like_N"/>
</dbReference>
<evidence type="ECO:0000256" key="2">
    <source>
        <dbReference type="ARBA" id="ARBA00022908"/>
    </source>
</evidence>
<dbReference type="InterPro" id="IPR044068">
    <property type="entry name" value="CB"/>
</dbReference>
<evidence type="ECO:0000259" key="6">
    <source>
        <dbReference type="PROSITE" id="PS51898"/>
    </source>
</evidence>
<dbReference type="InterPro" id="IPR011010">
    <property type="entry name" value="DNA_brk_join_enz"/>
</dbReference>
<feature type="domain" description="Tyr recombinase" evidence="6">
    <location>
        <begin position="117"/>
        <end position="286"/>
    </location>
</feature>
<evidence type="ECO:0000259" key="7">
    <source>
        <dbReference type="PROSITE" id="PS51900"/>
    </source>
</evidence>
<dbReference type="InterPro" id="IPR002104">
    <property type="entry name" value="Integrase_catalytic"/>
</dbReference>
<keyword evidence="3 5" id="KW-0238">DNA-binding</keyword>
<organism evidence="8 9">
    <name type="scientific">Thermoactinomyces intermedius</name>
    <dbReference type="NCBI Taxonomy" id="2024"/>
    <lineage>
        <taxon>Bacteria</taxon>
        <taxon>Bacillati</taxon>
        <taxon>Bacillota</taxon>
        <taxon>Bacilli</taxon>
        <taxon>Bacillales</taxon>
        <taxon>Thermoactinomycetaceae</taxon>
        <taxon>Thermoactinomyces</taxon>
    </lineage>
</organism>
<dbReference type="PANTHER" id="PTHR30349">
    <property type="entry name" value="PHAGE INTEGRASE-RELATED"/>
    <property type="match status" value="1"/>
</dbReference>
<dbReference type="PROSITE" id="PS51898">
    <property type="entry name" value="TYR_RECOMBINASE"/>
    <property type="match status" value="1"/>
</dbReference>
<comment type="caution">
    <text evidence="8">The sequence shown here is derived from an EMBL/GenBank/DDBJ whole genome shotgun (WGS) entry which is preliminary data.</text>
</comment>
<keyword evidence="2" id="KW-0229">DNA integration</keyword>
<evidence type="ECO:0000256" key="3">
    <source>
        <dbReference type="ARBA" id="ARBA00023125"/>
    </source>
</evidence>